<dbReference type="AlphaFoldDB" id="A0A1I7UEU1"/>
<name>A0A1I7UEU1_9PELO</name>
<dbReference type="Proteomes" id="UP000095282">
    <property type="component" value="Unplaced"/>
</dbReference>
<evidence type="ECO:0000313" key="3">
    <source>
        <dbReference type="WBParaSite" id="Csp11.Scaffold629.g8601.t1"/>
    </source>
</evidence>
<sequence length="208" mass="23658">MSRKASDLKRKCDQPSTSECKDDESETSDSLPPEYKKMMSNHSALSDILSEIKKNPGSVMSDEQLEQLFSALCCDTGKRWDSDDSIISDIDHLTKEEIDAKDLGNPFSQPLISSKQLKDILEVMAELTPPDEVTRNGIKNFTATVNAIDSKEVEEKLKYNNIKCHFFSDKMSAVDYLKRKICKILKDDKIRDVIDSNRFGFKFSTKEK</sequence>
<evidence type="ECO:0000313" key="2">
    <source>
        <dbReference type="Proteomes" id="UP000095282"/>
    </source>
</evidence>
<feature type="region of interest" description="Disordered" evidence="1">
    <location>
        <begin position="1"/>
        <end position="37"/>
    </location>
</feature>
<feature type="compositionally biased region" description="Basic and acidic residues" evidence="1">
    <location>
        <begin position="1"/>
        <end position="13"/>
    </location>
</feature>
<organism evidence="2 3">
    <name type="scientific">Caenorhabditis tropicalis</name>
    <dbReference type="NCBI Taxonomy" id="1561998"/>
    <lineage>
        <taxon>Eukaryota</taxon>
        <taxon>Metazoa</taxon>
        <taxon>Ecdysozoa</taxon>
        <taxon>Nematoda</taxon>
        <taxon>Chromadorea</taxon>
        <taxon>Rhabditida</taxon>
        <taxon>Rhabditina</taxon>
        <taxon>Rhabditomorpha</taxon>
        <taxon>Rhabditoidea</taxon>
        <taxon>Rhabditidae</taxon>
        <taxon>Peloderinae</taxon>
        <taxon>Caenorhabditis</taxon>
    </lineage>
</organism>
<dbReference type="WBParaSite" id="Csp11.Scaffold629.g8601.t1">
    <property type="protein sequence ID" value="Csp11.Scaffold629.g8601.t1"/>
    <property type="gene ID" value="Csp11.Scaffold629.g8601"/>
</dbReference>
<accession>A0A1I7UEU1</accession>
<evidence type="ECO:0000256" key="1">
    <source>
        <dbReference type="SAM" id="MobiDB-lite"/>
    </source>
</evidence>
<reference evidence="3" key="1">
    <citation type="submission" date="2016-11" db="UniProtKB">
        <authorList>
            <consortium name="WormBaseParasite"/>
        </authorList>
    </citation>
    <scope>IDENTIFICATION</scope>
</reference>
<proteinExistence type="predicted"/>
<keyword evidence="2" id="KW-1185">Reference proteome</keyword>
<protein>
    <submittedName>
        <fullName evidence="3">Phosphoprotein</fullName>
    </submittedName>
</protein>